<keyword evidence="9 15" id="KW-0378">Hydrolase</keyword>
<evidence type="ECO:0000256" key="7">
    <source>
        <dbReference type="ARBA" id="ARBA00022692"/>
    </source>
</evidence>
<feature type="transmembrane region" description="Helical" evidence="17">
    <location>
        <begin position="356"/>
        <end position="378"/>
    </location>
</feature>
<evidence type="ECO:0000256" key="4">
    <source>
        <dbReference type="ARBA" id="ARBA00010918"/>
    </source>
</evidence>
<evidence type="ECO:0000256" key="16">
    <source>
        <dbReference type="SAM" id="MobiDB-lite"/>
    </source>
</evidence>
<evidence type="ECO:0000256" key="13">
    <source>
        <dbReference type="ARBA" id="ARBA00023136"/>
    </source>
</evidence>
<protein>
    <recommendedName>
        <fullName evidence="15">Peptide hydrolase</fullName>
        <ecNumber evidence="15">3.4.-.-</ecNumber>
    </recommendedName>
</protein>
<comment type="function">
    <text evidence="2">May be involved in vacuolar sorting and osmoregulation.</text>
</comment>
<dbReference type="GO" id="GO:0006508">
    <property type="term" value="P:proteolysis"/>
    <property type="evidence" value="ECO:0007669"/>
    <property type="project" value="UniProtKB-KW"/>
</dbReference>
<dbReference type="STRING" id="1266660.A0A1G4K1L5"/>
<feature type="domain" description="Vacuolar membrane protease C-terminal" evidence="19">
    <location>
        <begin position="680"/>
        <end position="943"/>
    </location>
</feature>
<comment type="subcellular location">
    <subcellularLocation>
        <location evidence="3">Vacuole membrane</location>
        <topology evidence="3">Multi-pass membrane protein</topology>
    </subcellularLocation>
</comment>
<dbReference type="Pfam" id="PF04389">
    <property type="entry name" value="Peptidase_M28"/>
    <property type="match status" value="1"/>
</dbReference>
<feature type="domain" description="Vacuolar membrane protease transmembrane" evidence="20">
    <location>
        <begin position="392"/>
        <end position="515"/>
    </location>
</feature>
<dbReference type="GO" id="GO:0000329">
    <property type="term" value="C:fungal-type vacuole membrane"/>
    <property type="evidence" value="ECO:0007669"/>
    <property type="project" value="EnsemblFungi"/>
</dbReference>
<name>A0A1G4K1L5_9SACH</name>
<evidence type="ECO:0000256" key="6">
    <source>
        <dbReference type="ARBA" id="ARBA00022670"/>
    </source>
</evidence>
<dbReference type="CDD" id="cd03875">
    <property type="entry name" value="M28_Fxna_like"/>
    <property type="match status" value="1"/>
</dbReference>
<dbReference type="OrthoDB" id="76293at2759"/>
<evidence type="ECO:0000256" key="3">
    <source>
        <dbReference type="ARBA" id="ARBA00004128"/>
    </source>
</evidence>
<dbReference type="Proteomes" id="UP000190274">
    <property type="component" value="Chromosome H"/>
</dbReference>
<evidence type="ECO:0000313" key="22">
    <source>
        <dbReference type="Proteomes" id="UP000190274"/>
    </source>
</evidence>
<feature type="transmembrane region" description="Helical" evidence="17">
    <location>
        <begin position="458"/>
        <end position="476"/>
    </location>
</feature>
<feature type="transmembrane region" description="Helical" evidence="17">
    <location>
        <begin position="16"/>
        <end position="34"/>
    </location>
</feature>
<feature type="domain" description="Vacuolar membrane protease transmembrane" evidence="20">
    <location>
        <begin position="529"/>
        <end position="651"/>
    </location>
</feature>
<dbReference type="InterPro" id="IPR007484">
    <property type="entry name" value="Peptidase_M28"/>
</dbReference>
<feature type="compositionally biased region" description="Low complexity" evidence="16">
    <location>
        <begin position="552"/>
        <end position="561"/>
    </location>
</feature>
<keyword evidence="11 17" id="KW-1133">Transmembrane helix</keyword>
<dbReference type="AlphaFoldDB" id="A0A1G4K1L5"/>
<dbReference type="Pfam" id="PF22251">
    <property type="entry name" value="PFF1_TM"/>
    <property type="match status" value="2"/>
</dbReference>
<evidence type="ECO:0000256" key="8">
    <source>
        <dbReference type="ARBA" id="ARBA00022723"/>
    </source>
</evidence>
<feature type="transmembrane region" description="Helical" evidence="17">
    <location>
        <begin position="650"/>
        <end position="671"/>
    </location>
</feature>
<dbReference type="InterPro" id="IPR053975">
    <property type="entry name" value="PFF1_C"/>
</dbReference>
<feature type="compositionally biased region" description="Acidic residues" evidence="16">
    <location>
        <begin position="536"/>
        <end position="547"/>
    </location>
</feature>
<evidence type="ECO:0000259" key="19">
    <source>
        <dbReference type="Pfam" id="PF22250"/>
    </source>
</evidence>
<feature type="region of interest" description="Disordered" evidence="16">
    <location>
        <begin position="526"/>
        <end position="561"/>
    </location>
</feature>
<keyword evidence="6 15" id="KW-0645">Protease</keyword>
<evidence type="ECO:0000259" key="20">
    <source>
        <dbReference type="Pfam" id="PF22251"/>
    </source>
</evidence>
<dbReference type="Pfam" id="PF22250">
    <property type="entry name" value="PFF1_C"/>
    <property type="match status" value="1"/>
</dbReference>
<feature type="transmembrane region" description="Helical" evidence="17">
    <location>
        <begin position="424"/>
        <end position="446"/>
    </location>
</feature>
<keyword evidence="12" id="KW-0482">Metalloprotease</keyword>
<evidence type="ECO:0000256" key="14">
    <source>
        <dbReference type="ARBA" id="ARBA00023180"/>
    </source>
</evidence>
<evidence type="ECO:0000259" key="18">
    <source>
        <dbReference type="Pfam" id="PF04389"/>
    </source>
</evidence>
<accession>A0A1G4K1L5</accession>
<keyword evidence="22" id="KW-1185">Reference proteome</keyword>
<dbReference type="PANTHER" id="PTHR12147:SF58">
    <property type="entry name" value="VACUOLAR MEMBRANE PROTEASE"/>
    <property type="match status" value="1"/>
</dbReference>
<dbReference type="SUPFAM" id="SSF53187">
    <property type="entry name" value="Zn-dependent exopeptidases"/>
    <property type="match status" value="1"/>
</dbReference>
<dbReference type="GO" id="GO:0008235">
    <property type="term" value="F:metalloexopeptidase activity"/>
    <property type="evidence" value="ECO:0007669"/>
    <property type="project" value="InterPro"/>
</dbReference>
<feature type="transmembrane region" description="Helical" evidence="17">
    <location>
        <begin position="390"/>
        <end position="412"/>
    </location>
</feature>
<evidence type="ECO:0000256" key="1">
    <source>
        <dbReference type="ARBA" id="ARBA00001947"/>
    </source>
</evidence>
<keyword evidence="5" id="KW-0926">Vacuole</keyword>
<gene>
    <name evidence="21" type="ORF">LADA_0H06348G</name>
</gene>
<dbReference type="PANTHER" id="PTHR12147">
    <property type="entry name" value="METALLOPEPTIDASE M28 FAMILY MEMBER"/>
    <property type="match status" value="1"/>
</dbReference>
<dbReference type="InterPro" id="IPR048024">
    <property type="entry name" value="Fxna-like_M28_dom"/>
</dbReference>
<keyword evidence="8 15" id="KW-0479">Metal-binding</keyword>
<organism evidence="21 22">
    <name type="scientific">Lachancea dasiensis</name>
    <dbReference type="NCBI Taxonomy" id="1072105"/>
    <lineage>
        <taxon>Eukaryota</taxon>
        <taxon>Fungi</taxon>
        <taxon>Dikarya</taxon>
        <taxon>Ascomycota</taxon>
        <taxon>Saccharomycotina</taxon>
        <taxon>Saccharomycetes</taxon>
        <taxon>Saccharomycetales</taxon>
        <taxon>Saccharomycetaceae</taxon>
        <taxon>Lachancea</taxon>
    </lineage>
</organism>
<proteinExistence type="inferred from homology"/>
<dbReference type="Gene3D" id="3.40.630.10">
    <property type="entry name" value="Zn peptidases"/>
    <property type="match status" value="1"/>
</dbReference>
<evidence type="ECO:0000256" key="10">
    <source>
        <dbReference type="ARBA" id="ARBA00022833"/>
    </source>
</evidence>
<keyword evidence="13 17" id="KW-0472">Membrane</keyword>
<dbReference type="InterPro" id="IPR053976">
    <property type="entry name" value="PFF1_TM"/>
</dbReference>
<evidence type="ECO:0000256" key="17">
    <source>
        <dbReference type="SAM" id="Phobius"/>
    </source>
</evidence>
<feature type="transmembrane region" description="Helical" evidence="17">
    <location>
        <begin position="589"/>
        <end position="610"/>
    </location>
</feature>
<keyword evidence="7 17" id="KW-0812">Transmembrane</keyword>
<evidence type="ECO:0000256" key="15">
    <source>
        <dbReference type="RuleBase" id="RU361240"/>
    </source>
</evidence>
<feature type="transmembrane region" description="Helical" evidence="17">
    <location>
        <begin position="622"/>
        <end position="643"/>
    </location>
</feature>
<comment type="similarity">
    <text evidence="4 15">Belongs to the peptidase M28 family.</text>
</comment>
<feature type="domain" description="Peptidase M28" evidence="18">
    <location>
        <begin position="131"/>
        <end position="319"/>
    </location>
</feature>
<feature type="transmembrane region" description="Helical" evidence="17">
    <location>
        <begin position="488"/>
        <end position="508"/>
    </location>
</feature>
<evidence type="ECO:0000256" key="9">
    <source>
        <dbReference type="ARBA" id="ARBA00022801"/>
    </source>
</evidence>
<evidence type="ECO:0000313" key="21">
    <source>
        <dbReference type="EMBL" id="SCU97448.1"/>
    </source>
</evidence>
<keyword evidence="14" id="KW-0325">Glycoprotein</keyword>
<evidence type="ECO:0000256" key="5">
    <source>
        <dbReference type="ARBA" id="ARBA00022554"/>
    </source>
</evidence>
<sequence length="951" mass="106283">MLGGYLRSLCRFRKTSLSISLIVTYGLIGTLYIWDQIRYEGSTPEGPEQLLLDDAWLSLQTITESPHEYVSRKNDVVHDFILQKVRTVTENVSYAEVSDDYTSNNRLLFKQPDVFNSTSQETRVISFESSNVLVKIEGTDPSLEGLLVSAHFDSVPTGFGATDDGMGVATLLALLSRLSEKQPLRTVVFNFNNNEEFGLLGASAFFNHSWSKIVHYVLNLEGAGAGNKAVLFRTSDSATSSIYKQAVQEQPFGNSMYQQGFYERYISSETDYKIYEQKGLRGWDIAFYKPRVFYHTAMDSISQTSKASLWQMMSTALQIVDFVAFEKVEDNSEDRVPAIYFDVLGLIFITMKAKTLFTINCILLAVVPLIILSLEIIISKRKTHQKSLMLWLRFPLSFLVSYLVITSGKSFLFRKNPLIFSRNYFLPTFAFFSSFVTVNYLILSFLEYVAPTQDLKTVALVELSFCFWALLLLASVRLYTHNYEATGVYLFTILFALTSLSAIIGLLCSTLKGKDVENVDALSLSSRGEHDHEEDATVEVQSNEEPDERAPLLRTSTSSRSSALTQLSKAGNEGVSPILKLALNYDWSLQFLALVPIATFFAFTCLSQVLDAVNQTCQDGFQASWNVSLISMLGSMLVALPLLPFSYKLNYFASMSIIFLAACTGISTFIAEPFTSSAPLKLRFSQHIDLTQHQQSAVVNILGRQGAGIEGILKDMPSVKSSNGHIKCHASGQGSETCTYNGPAPNVVSSAKELRSTEVMSVKVLSNNRKAPERSPYEPIYAELQIKALENRLCSIKFNSSQYSDFTFGQSPVKQITVFNSHHYDNRTQVELLAADGSSQDVSGDQVFKWGKGIDSLQLHKLDFEKNFYRVGIQWIPKISSQEADGEEEDKDVLGLQIRCFWGDYDSVSIVGGDSKRKVPAYDELLKFSPASVSYANREAGMVIFNDYIEL</sequence>
<evidence type="ECO:0000256" key="12">
    <source>
        <dbReference type="ARBA" id="ARBA00023049"/>
    </source>
</evidence>
<comment type="cofactor">
    <cofactor evidence="1">
        <name>Zn(2+)</name>
        <dbReference type="ChEBI" id="CHEBI:29105"/>
    </cofactor>
</comment>
<dbReference type="EC" id="3.4.-.-" evidence="15"/>
<dbReference type="EMBL" id="LT598461">
    <property type="protein sequence ID" value="SCU97448.1"/>
    <property type="molecule type" value="Genomic_DNA"/>
</dbReference>
<dbReference type="InterPro" id="IPR045175">
    <property type="entry name" value="M28_fam"/>
</dbReference>
<reference evidence="21 22" key="1">
    <citation type="submission" date="2016-03" db="EMBL/GenBank/DDBJ databases">
        <authorList>
            <person name="Devillers H."/>
        </authorList>
    </citation>
    <scope>NUCLEOTIDE SEQUENCE [LARGE SCALE GENOMIC DNA]</scope>
    <source>
        <strain evidence="21">CBS 10888</strain>
    </source>
</reference>
<evidence type="ECO:0000256" key="11">
    <source>
        <dbReference type="ARBA" id="ARBA00022989"/>
    </source>
</evidence>
<dbReference type="GO" id="GO:0046872">
    <property type="term" value="F:metal ion binding"/>
    <property type="evidence" value="ECO:0007669"/>
    <property type="project" value="UniProtKB-KW"/>
</dbReference>
<evidence type="ECO:0000256" key="2">
    <source>
        <dbReference type="ARBA" id="ARBA00003273"/>
    </source>
</evidence>
<keyword evidence="10 15" id="KW-0862">Zinc</keyword>